<dbReference type="Proteomes" id="UP001163152">
    <property type="component" value="Chromosome"/>
</dbReference>
<dbReference type="KEGG" id="tsin:OXH18_20315"/>
<protein>
    <recommendedName>
        <fullName evidence="3">DUF4926 domain-containing protein</fullName>
    </recommendedName>
</protein>
<name>A0A9E9C7R1_9CYAN</name>
<gene>
    <name evidence="1" type="ORF">OXH18_20315</name>
</gene>
<accession>A0A9E9C7R1</accession>
<evidence type="ECO:0000313" key="2">
    <source>
        <dbReference type="Proteomes" id="UP001163152"/>
    </source>
</evidence>
<sequence length="63" mass="6846">MATVDLFQWIVVDQDVPNILVKAGDRGIVVDCLPSNETQPELGYVLEVFKDGETLDVASVPVS</sequence>
<evidence type="ECO:0008006" key="3">
    <source>
        <dbReference type="Google" id="ProtNLM"/>
    </source>
</evidence>
<evidence type="ECO:0000313" key="1">
    <source>
        <dbReference type="EMBL" id="WAL59493.1"/>
    </source>
</evidence>
<dbReference type="RefSeq" id="WP_268609288.1">
    <property type="nucleotide sequence ID" value="NZ_CP113797.1"/>
</dbReference>
<keyword evidence="2" id="KW-1185">Reference proteome</keyword>
<dbReference type="AlphaFoldDB" id="A0A9E9C7R1"/>
<organism evidence="1 2">
    <name type="scientific">Thermocoleostomius sinensis A174</name>
    <dbReference type="NCBI Taxonomy" id="2016057"/>
    <lineage>
        <taxon>Bacteria</taxon>
        <taxon>Bacillati</taxon>
        <taxon>Cyanobacteriota</taxon>
        <taxon>Cyanophyceae</taxon>
        <taxon>Oculatellales</taxon>
        <taxon>Oculatellaceae</taxon>
        <taxon>Thermocoleostomius</taxon>
    </lineage>
</organism>
<proteinExistence type="predicted"/>
<dbReference type="EMBL" id="CP113797">
    <property type="protein sequence ID" value="WAL59493.1"/>
    <property type="molecule type" value="Genomic_DNA"/>
</dbReference>
<reference evidence="1" key="1">
    <citation type="submission" date="2022-12" db="EMBL/GenBank/DDBJ databases">
        <title>Polyphasic identification of a Novel Hot-Spring Cyanobacterium Ocullathermofonsia sinensis gen nov. sp. nov. and Genomic Insights on its Adaptations to the Thermal Habitat.</title>
        <authorList>
            <person name="Daroch M."/>
            <person name="Tang J."/>
            <person name="Jiang Y."/>
        </authorList>
    </citation>
    <scope>NUCLEOTIDE SEQUENCE</scope>
    <source>
        <strain evidence="1">PKUAC-SCTA174</strain>
    </source>
</reference>